<organism evidence="3">
    <name type="scientific">Methanobrevibacter smithii CAG:186</name>
    <dbReference type="NCBI Taxonomy" id="1263088"/>
    <lineage>
        <taxon>Archaea</taxon>
        <taxon>Methanobacteriati</taxon>
        <taxon>Methanobacteriota</taxon>
        <taxon>Methanomada group</taxon>
        <taxon>Methanobacteria</taxon>
        <taxon>Methanobacteriales</taxon>
        <taxon>Methanobacteriaceae</taxon>
        <taxon>Methanobrevibacter</taxon>
    </lineage>
</organism>
<accession>R7PRT2</accession>
<dbReference type="Pfam" id="PF09369">
    <property type="entry name" value="MZB"/>
    <property type="match status" value="1"/>
</dbReference>
<sequence length="618" mass="70398">MVREIQEIRESQFVLMYGPGALIESKNGTRLIPEINHCLGSRRYNADFLKKNEFDNEIRMSSVIKSITDESKIHLFSMPSNSSQNIEKGNGSYNTYVFPTWKICNDKHDGIGTILYDSFHSKNNKCPICGEDPSTNVRFVLACCDGHLDDIPWDYAIHGSNNSCSPKYYFWKDRGSSFSDIEIKCPDCGATKTMDEIYLDVPFKCSGRYPEKQGPLFDKTSESNALFSNFADDSKKSKCKHYMKIVQKQSTSLRVPNTITLLKMPKYDDPIVKLFDQQSFKFLKSLIAASTDFVALLNLFQDIEKDDLKTLTNYLLEKKFIFENNGKYVNSDDENNNQHFQEFKKLILDIINGVDFKGALNEELYTLNMDEISESSMVKRSFINYDLKWLDNEFPIKISPISKLKTVTAQLSYRREPWLDSDDEEPGNIKNENVSSGHKNEDGVWYPAYEGVGEGIFITSDYNPLKYMNLDNDVIEKWGNVIGHIDVGDRDEIKVPLFVWWHTLSHALINSLSLSCGYNSTSLKERIYINGDNAGILIYNTSPGEDSGMGGLVETVNSFDIVLKNAMNTLLFCSNDPLCYNEEIGNNKVNGAACHNCLIISETSCEHRNTLLDRHLFI</sequence>
<reference evidence="3" key="1">
    <citation type="submission" date="2012-11" db="EMBL/GenBank/DDBJ databases">
        <title>Dependencies among metagenomic species, viruses, plasmids and units of genetic variation.</title>
        <authorList>
            <person name="Nielsen H.B."/>
            <person name="Almeida M."/>
            <person name="Juncker A.S."/>
            <person name="Rasmussen S."/>
            <person name="Li J."/>
            <person name="Sunagawa S."/>
            <person name="Plichta D."/>
            <person name="Gautier L."/>
            <person name="Le Chatelier E."/>
            <person name="Peletier E."/>
            <person name="Bonde I."/>
            <person name="Nielsen T."/>
            <person name="Manichanh C."/>
            <person name="Arumugam M."/>
            <person name="Batto J."/>
            <person name="Santos M.B.Q.D."/>
            <person name="Blom N."/>
            <person name="Borruel N."/>
            <person name="Burgdorf K.S."/>
            <person name="Boumezbeur F."/>
            <person name="Casellas F."/>
            <person name="Dore J."/>
            <person name="Guarner F."/>
            <person name="Hansen T."/>
            <person name="Hildebrand F."/>
            <person name="Kaas R.S."/>
            <person name="Kennedy S."/>
            <person name="Kristiansen K."/>
            <person name="Kultima J.R."/>
            <person name="Leonard P."/>
            <person name="Levenez F."/>
            <person name="Lund O."/>
            <person name="Moumen B."/>
            <person name="Le Paslier D."/>
            <person name="Pons N."/>
            <person name="Pedersen O."/>
            <person name="Prifti E."/>
            <person name="Qin J."/>
            <person name="Raes J."/>
            <person name="Tap J."/>
            <person name="Tims S."/>
            <person name="Ussery D.W."/>
            <person name="Yamada T."/>
            <person name="MetaHit consortium"/>
            <person name="Renault P."/>
            <person name="Sicheritz-Ponten T."/>
            <person name="Bork P."/>
            <person name="Wang J."/>
            <person name="Brunak S."/>
            <person name="Ehrlich S.D."/>
        </authorList>
    </citation>
    <scope>NUCLEOTIDE SEQUENCE [LARGE SCALE GENOMIC DNA]</scope>
</reference>
<dbReference type="InterPro" id="IPR047721">
    <property type="entry name" value="DrmB"/>
</dbReference>
<dbReference type="Proteomes" id="UP000018189">
    <property type="component" value="Unassembled WGS sequence"/>
</dbReference>
<feature type="domain" description="MrfA-like Zn-binding" evidence="2">
    <location>
        <begin position="504"/>
        <end position="598"/>
    </location>
</feature>
<comment type="caution">
    <text evidence="3">The sequence shown here is derived from an EMBL/GenBank/DDBJ whole genome shotgun (WGS) entry which is preliminary data.</text>
</comment>
<dbReference type="InterPro" id="IPR018973">
    <property type="entry name" value="MZB"/>
</dbReference>
<feature type="region of interest" description="Disordered" evidence="1">
    <location>
        <begin position="418"/>
        <end position="438"/>
    </location>
</feature>
<dbReference type="AlphaFoldDB" id="R7PRT2"/>
<name>R7PRT2_METSM</name>
<evidence type="ECO:0000313" key="3">
    <source>
        <dbReference type="EMBL" id="CDF28633.1"/>
    </source>
</evidence>
<gene>
    <name evidence="3" type="ORF">BN522_00516</name>
</gene>
<proteinExistence type="predicted"/>
<protein>
    <recommendedName>
        <fullName evidence="2">MrfA-like Zn-binding domain-containing protein</fullName>
    </recommendedName>
</protein>
<dbReference type="EMBL" id="CBKP010000019">
    <property type="protein sequence ID" value="CDF28633.1"/>
    <property type="molecule type" value="Genomic_DNA"/>
</dbReference>
<evidence type="ECO:0000256" key="1">
    <source>
        <dbReference type="SAM" id="MobiDB-lite"/>
    </source>
</evidence>
<evidence type="ECO:0000259" key="2">
    <source>
        <dbReference type="Pfam" id="PF09369"/>
    </source>
</evidence>
<dbReference type="NCBIfam" id="NF038324">
    <property type="entry name" value="DrmB_fam"/>
    <property type="match status" value="1"/>
</dbReference>